<dbReference type="SUPFAM" id="SSF53335">
    <property type="entry name" value="S-adenosyl-L-methionine-dependent methyltransferases"/>
    <property type="match status" value="1"/>
</dbReference>
<evidence type="ECO:0000256" key="5">
    <source>
        <dbReference type="ARBA" id="ARBA00022691"/>
    </source>
</evidence>
<keyword evidence="5" id="KW-0949">S-adenosyl-L-methionine</keyword>
<name>A0ABV7JZA1_9ALTE</name>
<dbReference type="PROSITE" id="PS00092">
    <property type="entry name" value="N6_MTASE"/>
    <property type="match status" value="1"/>
</dbReference>
<dbReference type="InterPro" id="IPR002052">
    <property type="entry name" value="DNA_methylase_N6_adenine_CS"/>
</dbReference>
<dbReference type="Pfam" id="PF01555">
    <property type="entry name" value="N6_N4_Mtase"/>
    <property type="match status" value="1"/>
</dbReference>
<keyword evidence="3 8" id="KW-0489">Methyltransferase</keyword>
<evidence type="ECO:0000313" key="8">
    <source>
        <dbReference type="EMBL" id="MFC3201668.1"/>
    </source>
</evidence>
<dbReference type="EMBL" id="JBHRSX010000016">
    <property type="protein sequence ID" value="MFC3201668.1"/>
    <property type="molecule type" value="Genomic_DNA"/>
</dbReference>
<dbReference type="InterPro" id="IPR029063">
    <property type="entry name" value="SAM-dependent_MTases_sf"/>
</dbReference>
<organism evidence="8 9">
    <name type="scientific">Alteromonas oceani</name>
    <dbReference type="NCBI Taxonomy" id="2071609"/>
    <lineage>
        <taxon>Bacteria</taxon>
        <taxon>Pseudomonadati</taxon>
        <taxon>Pseudomonadota</taxon>
        <taxon>Gammaproteobacteria</taxon>
        <taxon>Alteromonadales</taxon>
        <taxon>Alteromonadaceae</taxon>
        <taxon>Alteromonas/Salinimonas group</taxon>
        <taxon>Alteromonas</taxon>
    </lineage>
</organism>
<dbReference type="RefSeq" id="WP_123323499.1">
    <property type="nucleotide sequence ID" value="NZ_JBHRSX010000016.1"/>
</dbReference>
<dbReference type="Gene3D" id="3.40.50.150">
    <property type="entry name" value="Vaccinia Virus protein VP39"/>
    <property type="match status" value="1"/>
</dbReference>
<evidence type="ECO:0000256" key="1">
    <source>
        <dbReference type="ARBA" id="ARBA00006594"/>
    </source>
</evidence>
<keyword evidence="4 8" id="KW-0808">Transferase</keyword>
<reference evidence="9" key="1">
    <citation type="journal article" date="2019" name="Int. J. Syst. Evol. Microbiol.">
        <title>The Global Catalogue of Microorganisms (GCM) 10K type strain sequencing project: providing services to taxonomists for standard genome sequencing and annotation.</title>
        <authorList>
            <consortium name="The Broad Institute Genomics Platform"/>
            <consortium name="The Broad Institute Genome Sequencing Center for Infectious Disease"/>
            <person name="Wu L."/>
            <person name="Ma J."/>
        </authorList>
    </citation>
    <scope>NUCLEOTIDE SEQUENCE [LARGE SCALE GENOMIC DNA]</scope>
    <source>
        <strain evidence="9">KCTC 52449</strain>
    </source>
</reference>
<gene>
    <name evidence="8" type="ORF">ACFOEW_07555</name>
</gene>
<dbReference type="InterPro" id="IPR002941">
    <property type="entry name" value="DNA_methylase_N4/N6"/>
</dbReference>
<dbReference type="Proteomes" id="UP001595477">
    <property type="component" value="Unassembled WGS sequence"/>
</dbReference>
<dbReference type="EC" id="2.1.1.72" evidence="2"/>
<protein>
    <recommendedName>
        <fullName evidence="2">site-specific DNA-methyltransferase (adenine-specific)</fullName>
        <ecNumber evidence="2">2.1.1.72</ecNumber>
    </recommendedName>
</protein>
<evidence type="ECO:0000256" key="2">
    <source>
        <dbReference type="ARBA" id="ARBA00011900"/>
    </source>
</evidence>
<comment type="catalytic activity">
    <reaction evidence="6">
        <text>a 2'-deoxyadenosine in DNA + S-adenosyl-L-methionine = an N(6)-methyl-2'-deoxyadenosine in DNA + S-adenosyl-L-homocysteine + H(+)</text>
        <dbReference type="Rhea" id="RHEA:15197"/>
        <dbReference type="Rhea" id="RHEA-COMP:12418"/>
        <dbReference type="Rhea" id="RHEA-COMP:12419"/>
        <dbReference type="ChEBI" id="CHEBI:15378"/>
        <dbReference type="ChEBI" id="CHEBI:57856"/>
        <dbReference type="ChEBI" id="CHEBI:59789"/>
        <dbReference type="ChEBI" id="CHEBI:90615"/>
        <dbReference type="ChEBI" id="CHEBI:90616"/>
        <dbReference type="EC" id="2.1.1.72"/>
    </reaction>
</comment>
<evidence type="ECO:0000256" key="6">
    <source>
        <dbReference type="ARBA" id="ARBA00047942"/>
    </source>
</evidence>
<feature type="domain" description="DNA methylase N-4/N-6" evidence="7">
    <location>
        <begin position="121"/>
        <end position="454"/>
    </location>
</feature>
<evidence type="ECO:0000313" key="9">
    <source>
        <dbReference type="Proteomes" id="UP001595477"/>
    </source>
</evidence>
<dbReference type="PIRSF" id="PIRSF015855">
    <property type="entry name" value="TypeIII_Mtase_mKpnI"/>
    <property type="match status" value="1"/>
</dbReference>
<evidence type="ECO:0000256" key="4">
    <source>
        <dbReference type="ARBA" id="ARBA00022679"/>
    </source>
</evidence>
<proteinExistence type="inferred from homology"/>
<comment type="similarity">
    <text evidence="1">Belongs to the N(4)/N(6)-methyltransferase family.</text>
</comment>
<accession>A0ABV7JZA1</accession>
<keyword evidence="9" id="KW-1185">Reference proteome</keyword>
<dbReference type="InterPro" id="IPR002295">
    <property type="entry name" value="N4/N6-MTase_EcoPI_Mod-like"/>
</dbReference>
<evidence type="ECO:0000259" key="7">
    <source>
        <dbReference type="Pfam" id="PF01555"/>
    </source>
</evidence>
<dbReference type="GO" id="GO:0008168">
    <property type="term" value="F:methyltransferase activity"/>
    <property type="evidence" value="ECO:0007669"/>
    <property type="project" value="UniProtKB-KW"/>
</dbReference>
<dbReference type="PRINTS" id="PR00506">
    <property type="entry name" value="D21N6MTFRASE"/>
</dbReference>
<comment type="caution">
    <text evidence="8">The sequence shown here is derived from an EMBL/GenBank/DDBJ whole genome shotgun (WGS) entry which is preliminary data.</text>
</comment>
<sequence length="643" mass="73217">MDKLKMQSPDLSQQKISKIRSLFPNCVTEARDSNGELKLAIDFDLLKQELSGSIVEAPQERYHLNWPGKRDALLAANTPLAKTFRPLRNKSVNFDTTENLFIEGDNLEALKLLQESYLGRVKMIYIDPPYNTGNDFIYRDDFAEKKQSYLQKTEQLDEEKNRLTSNPSSNGRFHSDWLTMIYSRLKLARNLLSDDGVVFISIDDNEAHNLIKVGSEIFGEENFIAQLAVQLNPRGRNLDKFVAKTHEYILVFVKDALEDSCIYGLEKEGKMVDEYNREDDQGKFRLTGLRNRNQAFNPTTRPKLYYPLYVNPDNGEVSTKQDSTFTEEVWPDAPGGVQTCWTWGKDKANKERNLLLAEKTGEEWRVYRKDYLLGKDGAVATTLAKSIWLDKEINNDYGRKTIKELFGSSVMSFPKSVQLIEKLVKMGTKDGDIILDFFAGSSTTPHAVLNINKSEGSNRKFIAIQLPEVCDEKSDAFKAGFKTISELSRTRISKVCEKNKDCKFGFRFLKIDSSNMTDVYYRPDQVDQADMFAQVQNIKEDRTDEDLLFQVLLDWGVGLTLPISKQQISSRDVFFVNADETGEGADLIACFASDISNELIKSIAEKQPLRVVFRDDGFATDAVKINVEQIFKQISPITDVKSI</sequence>
<dbReference type="GO" id="GO:0032259">
    <property type="term" value="P:methylation"/>
    <property type="evidence" value="ECO:0007669"/>
    <property type="project" value="UniProtKB-KW"/>
</dbReference>
<evidence type="ECO:0000256" key="3">
    <source>
        <dbReference type="ARBA" id="ARBA00022603"/>
    </source>
</evidence>